<dbReference type="WBParaSite" id="RSKR_0000694200.1">
    <property type="protein sequence ID" value="RSKR_0000694200.1"/>
    <property type="gene ID" value="RSKR_0000694200"/>
</dbReference>
<dbReference type="Proteomes" id="UP000095286">
    <property type="component" value="Unplaced"/>
</dbReference>
<evidence type="ECO:0000313" key="1">
    <source>
        <dbReference type="Proteomes" id="UP000095286"/>
    </source>
</evidence>
<protein>
    <submittedName>
        <fullName evidence="2">Mpv17-like protein</fullName>
    </submittedName>
</protein>
<proteinExistence type="predicted"/>
<organism evidence="1 2">
    <name type="scientific">Rhabditophanes sp. KR3021</name>
    <dbReference type="NCBI Taxonomy" id="114890"/>
    <lineage>
        <taxon>Eukaryota</taxon>
        <taxon>Metazoa</taxon>
        <taxon>Ecdysozoa</taxon>
        <taxon>Nematoda</taxon>
        <taxon>Chromadorea</taxon>
        <taxon>Rhabditida</taxon>
        <taxon>Tylenchina</taxon>
        <taxon>Panagrolaimomorpha</taxon>
        <taxon>Strongyloidoidea</taxon>
        <taxon>Alloionematidae</taxon>
        <taxon>Rhabditophanes</taxon>
    </lineage>
</organism>
<evidence type="ECO:0000313" key="2">
    <source>
        <dbReference type="WBParaSite" id="RSKR_0000694200.1"/>
    </source>
</evidence>
<accession>A0AC35U2D0</accession>
<sequence length="182" mass="20934">MTIKKAIALLYSKKYIYATNSLTTSTFFGIGDSLSQFIICEDKANFKWNKWRTVRLFLVGGCIGIMSTKWYNLLDSNVKFDCKMKETFSKICCDFSTTPFFSSFAITTNGLLEGKSFKKSFTEYSNQWSDVLKADAKIWPPAQIINFFLLPHKFRVLYVAFVDIIYSCAISYFAHIKAIPTR</sequence>
<reference evidence="2" key="1">
    <citation type="submission" date="2016-11" db="UniProtKB">
        <authorList>
            <consortium name="WormBaseParasite"/>
        </authorList>
    </citation>
    <scope>IDENTIFICATION</scope>
    <source>
        <strain evidence="2">KR3021</strain>
    </source>
</reference>
<name>A0AC35U2D0_9BILA</name>